<gene>
    <name evidence="1" type="ORF">ACFQ07_29870</name>
</gene>
<sequence length="108" mass="12030">MSDTRPRPRAAGPVGRVPEVWGRIPPRNKNFTGRKELLERLRTDIVGKVAVVPHALHGLGGVGKTQMAIEYAYRYRSEYDVVWWVPADQPVLVRSSLANLAPHLGLPP</sequence>
<evidence type="ECO:0000313" key="2">
    <source>
        <dbReference type="Proteomes" id="UP001597083"/>
    </source>
</evidence>
<protein>
    <submittedName>
        <fullName evidence="1">Cytochrome C</fullName>
    </submittedName>
</protein>
<dbReference type="SUPFAM" id="SSF52540">
    <property type="entry name" value="P-loop containing nucleoside triphosphate hydrolases"/>
    <property type="match status" value="1"/>
</dbReference>
<dbReference type="EMBL" id="JBHTIR010004138">
    <property type="protein sequence ID" value="MFD0856484.1"/>
    <property type="molecule type" value="Genomic_DNA"/>
</dbReference>
<name>A0ABW3CPN0_9ACTN</name>
<reference evidence="2" key="1">
    <citation type="journal article" date="2019" name="Int. J. Syst. Evol. Microbiol.">
        <title>The Global Catalogue of Microorganisms (GCM) 10K type strain sequencing project: providing services to taxonomists for standard genome sequencing and annotation.</title>
        <authorList>
            <consortium name="The Broad Institute Genomics Platform"/>
            <consortium name="The Broad Institute Genome Sequencing Center for Infectious Disease"/>
            <person name="Wu L."/>
            <person name="Ma J."/>
        </authorList>
    </citation>
    <scope>NUCLEOTIDE SEQUENCE [LARGE SCALE GENOMIC DNA]</scope>
    <source>
        <strain evidence="2">JCM 31696</strain>
    </source>
</reference>
<evidence type="ECO:0000313" key="1">
    <source>
        <dbReference type="EMBL" id="MFD0856484.1"/>
    </source>
</evidence>
<organism evidence="1 2">
    <name type="scientific">Actinomadura adrarensis</name>
    <dbReference type="NCBI Taxonomy" id="1819600"/>
    <lineage>
        <taxon>Bacteria</taxon>
        <taxon>Bacillati</taxon>
        <taxon>Actinomycetota</taxon>
        <taxon>Actinomycetes</taxon>
        <taxon>Streptosporangiales</taxon>
        <taxon>Thermomonosporaceae</taxon>
        <taxon>Actinomadura</taxon>
    </lineage>
</organism>
<proteinExistence type="predicted"/>
<dbReference type="Gene3D" id="3.40.50.300">
    <property type="entry name" value="P-loop containing nucleotide triphosphate hydrolases"/>
    <property type="match status" value="1"/>
</dbReference>
<feature type="non-terminal residue" evidence="1">
    <location>
        <position position="108"/>
    </location>
</feature>
<accession>A0ABW3CPN0</accession>
<keyword evidence="2" id="KW-1185">Reference proteome</keyword>
<comment type="caution">
    <text evidence="1">The sequence shown here is derived from an EMBL/GenBank/DDBJ whole genome shotgun (WGS) entry which is preliminary data.</text>
</comment>
<dbReference type="InterPro" id="IPR027417">
    <property type="entry name" value="P-loop_NTPase"/>
</dbReference>
<dbReference type="Proteomes" id="UP001597083">
    <property type="component" value="Unassembled WGS sequence"/>
</dbReference>